<dbReference type="EMBL" id="QCYY01002521">
    <property type="protein sequence ID" value="ROT69766.1"/>
    <property type="molecule type" value="Genomic_DNA"/>
</dbReference>
<feature type="region of interest" description="Disordered" evidence="1">
    <location>
        <begin position="26"/>
        <end position="48"/>
    </location>
</feature>
<evidence type="ECO:0000313" key="3">
    <source>
        <dbReference type="EMBL" id="ROT69766.1"/>
    </source>
</evidence>
<evidence type="ECO:0000256" key="2">
    <source>
        <dbReference type="SAM" id="SignalP"/>
    </source>
</evidence>
<proteinExistence type="predicted"/>
<dbReference type="Proteomes" id="UP000283509">
    <property type="component" value="Unassembled WGS sequence"/>
</dbReference>
<dbReference type="AlphaFoldDB" id="A0A3R7M282"/>
<keyword evidence="4" id="KW-1185">Reference proteome</keyword>
<sequence length="206" mass="22440">MRVLAVLTCMTWCSLFLPCESASPRGFSAEGPRVRNNTNSDPESSLSKSEVLTLLPSRGVPPPPHHLSRRSGCDQPSSSGFSTFGFLAFMLISINTLKEDLWDLEAFDDHHWRRRRDACDCRGSAGVKEAMGETSDDIQSWAAAVLSKYPQCVPRFACEMASYAGESTVGLLLLTPLKTSLAGEILQSSRSGGCQTLYPLCPLFDG</sequence>
<feature type="signal peptide" evidence="2">
    <location>
        <begin position="1"/>
        <end position="21"/>
    </location>
</feature>
<feature type="compositionally biased region" description="Polar residues" evidence="1">
    <location>
        <begin position="35"/>
        <end position="48"/>
    </location>
</feature>
<accession>A0A3R7M282</accession>
<dbReference type="OrthoDB" id="6367915at2759"/>
<keyword evidence="2" id="KW-0732">Signal</keyword>
<gene>
    <name evidence="3" type="ORF">C7M84_012013</name>
</gene>
<name>A0A3R7M282_PENVA</name>
<protein>
    <submittedName>
        <fullName evidence="3">Uncharacterized protein</fullName>
    </submittedName>
</protein>
<comment type="caution">
    <text evidence="3">The sequence shown here is derived from an EMBL/GenBank/DDBJ whole genome shotgun (WGS) entry which is preliminary data.</text>
</comment>
<evidence type="ECO:0000256" key="1">
    <source>
        <dbReference type="SAM" id="MobiDB-lite"/>
    </source>
</evidence>
<reference evidence="3 4" key="1">
    <citation type="submission" date="2018-04" db="EMBL/GenBank/DDBJ databases">
        <authorList>
            <person name="Zhang X."/>
            <person name="Yuan J."/>
            <person name="Li F."/>
            <person name="Xiang J."/>
        </authorList>
    </citation>
    <scope>NUCLEOTIDE SEQUENCE [LARGE SCALE GENOMIC DNA]</scope>
    <source>
        <tissue evidence="3">Muscle</tissue>
    </source>
</reference>
<evidence type="ECO:0000313" key="4">
    <source>
        <dbReference type="Proteomes" id="UP000283509"/>
    </source>
</evidence>
<reference evidence="3 4" key="2">
    <citation type="submission" date="2019-01" db="EMBL/GenBank/DDBJ databases">
        <title>The decoding of complex shrimp genome reveals the adaptation for benthos swimmer, frequently molting mechanism and breeding impact on genome.</title>
        <authorList>
            <person name="Sun Y."/>
            <person name="Gao Y."/>
            <person name="Yu Y."/>
        </authorList>
    </citation>
    <scope>NUCLEOTIDE SEQUENCE [LARGE SCALE GENOMIC DNA]</scope>
    <source>
        <tissue evidence="3">Muscle</tissue>
    </source>
</reference>
<feature type="chain" id="PRO_5018710869" evidence="2">
    <location>
        <begin position="22"/>
        <end position="206"/>
    </location>
</feature>
<organism evidence="3 4">
    <name type="scientific">Penaeus vannamei</name>
    <name type="common">Whiteleg shrimp</name>
    <name type="synonym">Litopenaeus vannamei</name>
    <dbReference type="NCBI Taxonomy" id="6689"/>
    <lineage>
        <taxon>Eukaryota</taxon>
        <taxon>Metazoa</taxon>
        <taxon>Ecdysozoa</taxon>
        <taxon>Arthropoda</taxon>
        <taxon>Crustacea</taxon>
        <taxon>Multicrustacea</taxon>
        <taxon>Malacostraca</taxon>
        <taxon>Eumalacostraca</taxon>
        <taxon>Eucarida</taxon>
        <taxon>Decapoda</taxon>
        <taxon>Dendrobranchiata</taxon>
        <taxon>Penaeoidea</taxon>
        <taxon>Penaeidae</taxon>
        <taxon>Penaeus</taxon>
    </lineage>
</organism>